<organism evidence="2 3">
    <name type="scientific">Flavimobilis marinus</name>
    <dbReference type="NCBI Taxonomy" id="285351"/>
    <lineage>
        <taxon>Bacteria</taxon>
        <taxon>Bacillati</taxon>
        <taxon>Actinomycetota</taxon>
        <taxon>Actinomycetes</taxon>
        <taxon>Micrococcales</taxon>
        <taxon>Jonesiaceae</taxon>
        <taxon>Flavimobilis</taxon>
    </lineage>
</organism>
<proteinExistence type="predicted"/>
<dbReference type="EMBL" id="FONZ01000002">
    <property type="protein sequence ID" value="SFF03502.1"/>
    <property type="molecule type" value="Genomic_DNA"/>
</dbReference>
<feature type="transmembrane region" description="Helical" evidence="1">
    <location>
        <begin position="112"/>
        <end position="134"/>
    </location>
</feature>
<accession>A0A1I2FDL8</accession>
<keyword evidence="3" id="KW-1185">Reference proteome</keyword>
<keyword evidence="1" id="KW-1133">Transmembrane helix</keyword>
<dbReference type="AlphaFoldDB" id="A0A1I2FDL8"/>
<gene>
    <name evidence="2" type="ORF">SAMN04488035_1270</name>
</gene>
<dbReference type="STRING" id="285351.SAMN04488035_1270"/>
<evidence type="ECO:0000313" key="3">
    <source>
        <dbReference type="Proteomes" id="UP000198520"/>
    </source>
</evidence>
<evidence type="ECO:0000256" key="1">
    <source>
        <dbReference type="SAM" id="Phobius"/>
    </source>
</evidence>
<keyword evidence="1" id="KW-0812">Transmembrane</keyword>
<reference evidence="3" key="1">
    <citation type="submission" date="2016-10" db="EMBL/GenBank/DDBJ databases">
        <authorList>
            <person name="Varghese N."/>
            <person name="Submissions S."/>
        </authorList>
    </citation>
    <scope>NUCLEOTIDE SEQUENCE [LARGE SCALE GENOMIC DNA]</scope>
    <source>
        <strain evidence="3">DSM 19083</strain>
    </source>
</reference>
<feature type="transmembrane region" description="Helical" evidence="1">
    <location>
        <begin position="73"/>
        <end position="92"/>
    </location>
</feature>
<protein>
    <submittedName>
        <fullName evidence="2">Uncharacterized protein</fullName>
    </submittedName>
</protein>
<feature type="transmembrane region" description="Helical" evidence="1">
    <location>
        <begin position="6"/>
        <end position="26"/>
    </location>
</feature>
<dbReference type="RefSeq" id="WP_229828549.1">
    <property type="nucleotide sequence ID" value="NZ_BNAN01000002.1"/>
</dbReference>
<keyword evidence="1" id="KW-0472">Membrane</keyword>
<name>A0A1I2FDL8_9MICO</name>
<sequence length="137" mass="14023">MTGWTTGDWAIALAIAMAALTASVTLGSPLTRAVLKAAGNASDTAERAPGKETIDSAEAVLSGGRWIGMLERFAITASLLVGYPAAIAVVVAVKGLGRFPELKDKPAVSERFVIGTLASMVWSGALGAIGAWAIRLL</sequence>
<evidence type="ECO:0000313" key="2">
    <source>
        <dbReference type="EMBL" id="SFF03502.1"/>
    </source>
</evidence>
<dbReference type="Proteomes" id="UP000198520">
    <property type="component" value="Unassembled WGS sequence"/>
</dbReference>